<evidence type="ECO:0000313" key="13">
    <source>
        <dbReference type="EMBL" id="STU85456.1"/>
    </source>
</evidence>
<dbReference type="Proteomes" id="UP000255192">
    <property type="component" value="Unassembled WGS sequence"/>
</dbReference>
<dbReference type="AlphaFoldDB" id="A0A377ZUW9"/>
<evidence type="ECO:0000256" key="1">
    <source>
        <dbReference type="ARBA" id="ARBA00001966"/>
    </source>
</evidence>
<keyword evidence="7" id="KW-0574">Periplasm</keyword>
<dbReference type="GO" id="GO:0009055">
    <property type="term" value="F:electron transfer activity"/>
    <property type="evidence" value="ECO:0007669"/>
    <property type="project" value="TreeGrafter"/>
</dbReference>
<dbReference type="Gene3D" id="3.40.228.10">
    <property type="entry name" value="Dimethylsulfoxide Reductase, domain 2"/>
    <property type="match status" value="2"/>
</dbReference>
<dbReference type="GO" id="GO:0051539">
    <property type="term" value="F:4 iron, 4 sulfur cluster binding"/>
    <property type="evidence" value="ECO:0007669"/>
    <property type="project" value="UniProtKB-KW"/>
</dbReference>
<evidence type="ECO:0000256" key="8">
    <source>
        <dbReference type="ARBA" id="ARBA00022933"/>
    </source>
</evidence>
<evidence type="ECO:0000256" key="2">
    <source>
        <dbReference type="ARBA" id="ARBA00004418"/>
    </source>
</evidence>
<keyword evidence="9 13" id="KW-0560">Oxidoreductase</keyword>
<feature type="domain" description="Molybdopterin oxidoreductase" evidence="12">
    <location>
        <begin position="5"/>
        <end position="199"/>
    </location>
</feature>
<keyword evidence="8" id="KW-0712">Selenocysteine</keyword>
<evidence type="ECO:0000256" key="5">
    <source>
        <dbReference type="ARBA" id="ARBA00022723"/>
    </source>
</evidence>
<evidence type="ECO:0000256" key="9">
    <source>
        <dbReference type="ARBA" id="ARBA00023002"/>
    </source>
</evidence>
<reference evidence="13 14" key="1">
    <citation type="submission" date="2018-06" db="EMBL/GenBank/DDBJ databases">
        <authorList>
            <consortium name="Pathogen Informatics"/>
            <person name="Doyle S."/>
        </authorList>
    </citation>
    <scope>NUCLEOTIDE SEQUENCE [LARGE SCALE GENOMIC DNA]</scope>
    <source>
        <strain evidence="13 14">NCTC204</strain>
    </source>
</reference>
<organism evidence="13 14">
    <name type="scientific">Klebsiella pneumoniae</name>
    <dbReference type="NCBI Taxonomy" id="573"/>
    <lineage>
        <taxon>Bacteria</taxon>
        <taxon>Pseudomonadati</taxon>
        <taxon>Pseudomonadota</taxon>
        <taxon>Gammaproteobacteria</taxon>
        <taxon>Enterobacterales</taxon>
        <taxon>Enterobacteriaceae</taxon>
        <taxon>Klebsiella/Raoultella group</taxon>
        <taxon>Klebsiella</taxon>
        <taxon>Klebsiella pneumoniae complex</taxon>
    </lineage>
</organism>
<evidence type="ECO:0000256" key="4">
    <source>
        <dbReference type="ARBA" id="ARBA00022485"/>
    </source>
</evidence>
<evidence type="ECO:0000256" key="3">
    <source>
        <dbReference type="ARBA" id="ARBA00010312"/>
    </source>
</evidence>
<dbReference type="EC" id="1.17.1.9" evidence="13"/>
<comment type="similarity">
    <text evidence="3">Belongs to the prokaryotic molybdopterin-containing oxidoreductase family.</text>
</comment>
<dbReference type="FunFam" id="3.40.228.10:FF:000009">
    <property type="entry name" value="Formate dehydrogenase, alpha subunit, selenocysteine-containing"/>
    <property type="match status" value="1"/>
</dbReference>
<dbReference type="Pfam" id="PF00384">
    <property type="entry name" value="Molybdopterin"/>
    <property type="match status" value="1"/>
</dbReference>
<gene>
    <name evidence="13" type="primary">fdoG_3</name>
    <name evidence="13" type="ORF">NCTC204_01860</name>
</gene>
<keyword evidence="5" id="KW-0479">Metal-binding</keyword>
<comment type="subcellular location">
    <subcellularLocation>
        <location evidence="2">Periplasm</location>
    </subcellularLocation>
</comment>
<dbReference type="GO" id="GO:0030151">
    <property type="term" value="F:molybdenum ion binding"/>
    <property type="evidence" value="ECO:0007669"/>
    <property type="project" value="TreeGrafter"/>
</dbReference>
<sequence length="464" mass="51058">MNTLLKPARPDKTASFLYALGWTQHSIGAQNIRTMAMIQLLLGNMGMAGGGVNALRGHSNIQGLTDLGLLSTSLPGYMSLPNEKQADLQTYLTANTPKPLLKDQVNYWGNYPKFFVSMMKAFFGDKATAENSWGYDWLPKWDKSYDVLQYFEMMNQGKVNGYICQGFNPVASFPNKNKVVASLSKLKFLVTIDPLNTETSTFWQNHGESNDVDPAKIQTEVFRLPSTCFAEENGSIVNSGRWLQWHWKGADAPGIAVTDGEILAGIFTRLRKMYAEEGGPAPEPVLNMTWNYSTPHEPASEEVAMESNGKALADITDPATGAVIVKKGQQLSSFAQLRDDGTTSSGCWIFAGSWTPEGNQMARRDNADPSGLGNTLGWAWAWPLNRRILYNRASADPQGKPWDPKRQLLKWDGAKWGGVDIPDYSAAAPGSGRRSVYHAAGRDGPSVRYRQDGGRTFPGTLRAV</sequence>
<dbReference type="GO" id="GO:0008863">
    <property type="term" value="F:formate dehydrogenase (NAD+) activity"/>
    <property type="evidence" value="ECO:0007669"/>
    <property type="project" value="UniProtKB-EC"/>
</dbReference>
<evidence type="ECO:0000259" key="12">
    <source>
        <dbReference type="Pfam" id="PF00384"/>
    </source>
</evidence>
<keyword evidence="11" id="KW-0411">Iron-sulfur</keyword>
<dbReference type="EMBL" id="UGMD01000002">
    <property type="protein sequence ID" value="STU85456.1"/>
    <property type="molecule type" value="Genomic_DNA"/>
</dbReference>
<dbReference type="PANTHER" id="PTHR43598:SF1">
    <property type="entry name" value="FORMATE DEHYDROGENASE-O MAJOR SUBUNIT"/>
    <property type="match status" value="1"/>
</dbReference>
<dbReference type="Gene3D" id="3.40.50.740">
    <property type="match status" value="1"/>
</dbReference>
<dbReference type="GO" id="GO:0009061">
    <property type="term" value="P:anaerobic respiration"/>
    <property type="evidence" value="ECO:0007669"/>
    <property type="project" value="TreeGrafter"/>
</dbReference>
<keyword evidence="4" id="KW-0004">4Fe-4S</keyword>
<keyword evidence="6" id="KW-0732">Signal</keyword>
<dbReference type="SUPFAM" id="SSF53706">
    <property type="entry name" value="Formate dehydrogenase/DMSO reductase, domains 1-3"/>
    <property type="match status" value="1"/>
</dbReference>
<dbReference type="GO" id="GO:0042597">
    <property type="term" value="C:periplasmic space"/>
    <property type="evidence" value="ECO:0007669"/>
    <property type="project" value="UniProtKB-SubCell"/>
</dbReference>
<dbReference type="FunFam" id="3.40.50.740:FF:000007">
    <property type="entry name" value="Formate dehydrogenase, alpha subunit, selenocysteine-containing"/>
    <property type="match status" value="1"/>
</dbReference>
<keyword evidence="10" id="KW-0408">Iron</keyword>
<evidence type="ECO:0000256" key="7">
    <source>
        <dbReference type="ARBA" id="ARBA00022764"/>
    </source>
</evidence>
<proteinExistence type="inferred from homology"/>
<comment type="cofactor">
    <cofactor evidence="1">
        <name>[4Fe-4S] cluster</name>
        <dbReference type="ChEBI" id="CHEBI:49883"/>
    </cofactor>
</comment>
<accession>A0A377ZUW9</accession>
<dbReference type="InterPro" id="IPR006656">
    <property type="entry name" value="Mopterin_OxRdtase"/>
</dbReference>
<evidence type="ECO:0000313" key="14">
    <source>
        <dbReference type="Proteomes" id="UP000255192"/>
    </source>
</evidence>
<protein>
    <submittedName>
        <fullName evidence="13">Formate dehydrogenase-O, major subunit, selenocysteine-containing</fullName>
        <ecNumber evidence="13">1.17.1.9</ecNumber>
    </submittedName>
</protein>
<name>A0A377ZUW9_KLEPN</name>
<evidence type="ECO:0000256" key="6">
    <source>
        <dbReference type="ARBA" id="ARBA00022729"/>
    </source>
</evidence>
<evidence type="ECO:0000256" key="10">
    <source>
        <dbReference type="ARBA" id="ARBA00023004"/>
    </source>
</evidence>
<dbReference type="PANTHER" id="PTHR43598">
    <property type="entry name" value="TUNGSTEN-CONTAINING FORMYLMETHANOFURAN DEHYDROGENASE 2 SUBUNIT B"/>
    <property type="match status" value="1"/>
</dbReference>
<evidence type="ECO:0000256" key="11">
    <source>
        <dbReference type="ARBA" id="ARBA00023014"/>
    </source>
</evidence>